<protein>
    <submittedName>
        <fullName evidence="3">Uncharacterized protein</fullName>
    </submittedName>
</protein>
<evidence type="ECO:0000313" key="3">
    <source>
        <dbReference type="EMBL" id="AYF92413.1"/>
    </source>
</evidence>
<sequence length="377" mass="43453">MKMERINEGTIKVSISKDELEERGINLFSFMGNEEDFHDFLVSLLDEIDTDDDFKENGAFSFQIMVSNNNLIVYIKNGSKLNGSPDDNDEILSDLNNISKDLTDSTSDNDENEDDSDSNDDFDEEHEHTENEDKEYDPAALNTMLSLSLAQYSDKPKDLEKYMGLIYPDIVNKYAPRSNELFLFLKARRILTMLNFLNEKNKDSGLNKSIYYMENSAIDMLKALLGESDDAVDTDKHLEFSIADQQLKQVKQALDKKENEGYNPAEKNVLNKEYSESKQSNSVNHYWMKFKNFDDVIRMSLSVENREFIKSSLYKYNDNYVMYFAINGSISDDEQEAFNRLLINADEYGVHVNLDGQKLSNPLIQDNALTTVERYFG</sequence>
<dbReference type="RefSeq" id="WP_120784181.1">
    <property type="nucleotide sequence ID" value="NZ_CP032626.1"/>
</dbReference>
<gene>
    <name evidence="3" type="ORF">D7I45_02500</name>
</gene>
<evidence type="ECO:0000313" key="4">
    <source>
        <dbReference type="Proteomes" id="UP000272003"/>
    </source>
</evidence>
<name>A0A387AR15_9LACO</name>
<evidence type="ECO:0000256" key="1">
    <source>
        <dbReference type="ARBA" id="ARBA00005397"/>
    </source>
</evidence>
<dbReference type="KEGG" id="abom:D7I45_02500"/>
<dbReference type="InterPro" id="IPR038471">
    <property type="entry name" value="MecA_C_sf"/>
</dbReference>
<reference evidence="3 4" key="1">
    <citation type="submission" date="2018-09" db="EMBL/GenBank/DDBJ databases">
        <title>Genome sequencing of strain BHWM-4.</title>
        <authorList>
            <person name="Heo J."/>
            <person name="Kim S.-J."/>
            <person name="Kwon S.-W."/>
        </authorList>
    </citation>
    <scope>NUCLEOTIDE SEQUENCE [LARGE SCALE GENOMIC DNA]</scope>
    <source>
        <strain evidence="3 4">BHWM-4</strain>
    </source>
</reference>
<dbReference type="InterPro" id="IPR008681">
    <property type="entry name" value="Neg-reg_MecA"/>
</dbReference>
<dbReference type="Gene3D" id="3.30.70.1950">
    <property type="match status" value="1"/>
</dbReference>
<dbReference type="AlphaFoldDB" id="A0A387AR15"/>
<feature type="region of interest" description="Disordered" evidence="2">
    <location>
        <begin position="99"/>
        <end position="137"/>
    </location>
</feature>
<keyword evidence="4" id="KW-1185">Reference proteome</keyword>
<dbReference type="Proteomes" id="UP000272003">
    <property type="component" value="Chromosome"/>
</dbReference>
<dbReference type="Pfam" id="PF05389">
    <property type="entry name" value="MecA"/>
    <property type="match status" value="2"/>
</dbReference>
<proteinExistence type="inferred from homology"/>
<dbReference type="PANTHER" id="PTHR39161:SF1">
    <property type="entry name" value="ADAPTER PROTEIN MECA 1"/>
    <property type="match status" value="1"/>
</dbReference>
<dbReference type="PANTHER" id="PTHR39161">
    <property type="entry name" value="ADAPTER PROTEIN MECA"/>
    <property type="match status" value="1"/>
</dbReference>
<comment type="similarity">
    <text evidence="1">Belongs to the MecA family.</text>
</comment>
<dbReference type="OrthoDB" id="2360201at2"/>
<accession>A0A387AR15</accession>
<evidence type="ECO:0000256" key="2">
    <source>
        <dbReference type="SAM" id="MobiDB-lite"/>
    </source>
</evidence>
<dbReference type="EMBL" id="CP032626">
    <property type="protein sequence ID" value="AYF92413.1"/>
    <property type="molecule type" value="Genomic_DNA"/>
</dbReference>
<organism evidence="3 4">
    <name type="scientific">Apilactobacillus bombintestini</name>
    <dbReference type="NCBI Taxonomy" id="2419772"/>
    <lineage>
        <taxon>Bacteria</taxon>
        <taxon>Bacillati</taxon>
        <taxon>Bacillota</taxon>
        <taxon>Bacilli</taxon>
        <taxon>Lactobacillales</taxon>
        <taxon>Lactobacillaceae</taxon>
        <taxon>Apilactobacillus</taxon>
    </lineage>
</organism>
<feature type="compositionally biased region" description="Acidic residues" evidence="2">
    <location>
        <begin position="107"/>
        <end position="124"/>
    </location>
</feature>